<accession>A0A9D1GUU2</accession>
<dbReference type="InterPro" id="IPR003761">
    <property type="entry name" value="Exonuc_VII_S"/>
</dbReference>
<name>A0A9D1GUU2_9FIRM</name>
<reference evidence="7" key="2">
    <citation type="journal article" date="2021" name="PeerJ">
        <title>Extensive microbial diversity within the chicken gut microbiome revealed by metagenomics and culture.</title>
        <authorList>
            <person name="Gilroy R."/>
            <person name="Ravi A."/>
            <person name="Getino M."/>
            <person name="Pursley I."/>
            <person name="Horton D.L."/>
            <person name="Alikhan N.F."/>
            <person name="Baker D."/>
            <person name="Gharbi K."/>
            <person name="Hall N."/>
            <person name="Watson M."/>
            <person name="Adriaenssens E.M."/>
            <person name="Foster-Nyarko E."/>
            <person name="Jarju S."/>
            <person name="Secka A."/>
            <person name="Antonio M."/>
            <person name="Oren A."/>
            <person name="Chaudhuri R.R."/>
            <person name="La Ragione R."/>
            <person name="Hildebrand F."/>
            <person name="Pallen M.J."/>
        </authorList>
    </citation>
    <scope>NUCLEOTIDE SEQUENCE</scope>
    <source>
        <strain evidence="7">CHK33-4379</strain>
    </source>
</reference>
<organism evidence="7 8">
    <name type="scientific">Candidatus Faeciplasma pullistercoris</name>
    <dbReference type="NCBI Taxonomy" id="2840800"/>
    <lineage>
        <taxon>Bacteria</taxon>
        <taxon>Bacillati</taxon>
        <taxon>Bacillota</taxon>
        <taxon>Clostridia</taxon>
        <taxon>Eubacteriales</taxon>
        <taxon>Oscillospiraceae</taxon>
        <taxon>Oscillospiraceae incertae sedis</taxon>
        <taxon>Candidatus Faeciplasma</taxon>
    </lineage>
</organism>
<keyword evidence="5" id="KW-0269">Exonuclease</keyword>
<dbReference type="Gene3D" id="1.10.287.1040">
    <property type="entry name" value="Exonuclease VII, small subunit"/>
    <property type="match status" value="1"/>
</dbReference>
<reference evidence="7" key="1">
    <citation type="submission" date="2020-10" db="EMBL/GenBank/DDBJ databases">
        <authorList>
            <person name="Gilroy R."/>
        </authorList>
    </citation>
    <scope>NUCLEOTIDE SEQUENCE</scope>
    <source>
        <strain evidence="7">CHK33-4379</strain>
    </source>
</reference>
<sequence length="64" mass="7349">MNLEESMNRLKEICSRLTRENLSLDETVKLYKEGMALSDSCLKMISDIRTELGVDSDEKDGQHE</sequence>
<keyword evidence="4 7" id="KW-0378">Hydrolase</keyword>
<dbReference type="NCBIfam" id="TIGR01280">
    <property type="entry name" value="xseB"/>
    <property type="match status" value="1"/>
</dbReference>
<evidence type="ECO:0000256" key="3">
    <source>
        <dbReference type="ARBA" id="ARBA00022722"/>
    </source>
</evidence>
<evidence type="ECO:0000256" key="5">
    <source>
        <dbReference type="ARBA" id="ARBA00022839"/>
    </source>
</evidence>
<gene>
    <name evidence="7" type="primary">xseB</name>
    <name evidence="7" type="ORF">IAC39_06320</name>
</gene>
<dbReference type="GO" id="GO:0008855">
    <property type="term" value="F:exodeoxyribonuclease VII activity"/>
    <property type="evidence" value="ECO:0007669"/>
    <property type="project" value="UniProtKB-UniRule"/>
</dbReference>
<dbReference type="GO" id="GO:0009318">
    <property type="term" value="C:exodeoxyribonuclease VII complex"/>
    <property type="evidence" value="ECO:0007669"/>
    <property type="project" value="UniProtKB-UniRule"/>
</dbReference>
<evidence type="ECO:0000256" key="1">
    <source>
        <dbReference type="ARBA" id="ARBA00009998"/>
    </source>
</evidence>
<dbReference type="Pfam" id="PF02609">
    <property type="entry name" value="Exonuc_VII_S"/>
    <property type="match status" value="1"/>
</dbReference>
<dbReference type="Proteomes" id="UP000824136">
    <property type="component" value="Unassembled WGS sequence"/>
</dbReference>
<keyword evidence="3" id="KW-0540">Nuclease</keyword>
<evidence type="ECO:0000313" key="8">
    <source>
        <dbReference type="Proteomes" id="UP000824136"/>
    </source>
</evidence>
<proteinExistence type="inferred from homology"/>
<evidence type="ECO:0000313" key="7">
    <source>
        <dbReference type="EMBL" id="HIT59307.1"/>
    </source>
</evidence>
<dbReference type="AlphaFoldDB" id="A0A9D1GUU2"/>
<dbReference type="GO" id="GO:0006308">
    <property type="term" value="P:DNA catabolic process"/>
    <property type="evidence" value="ECO:0007669"/>
    <property type="project" value="UniProtKB-UniRule"/>
</dbReference>
<keyword evidence="2" id="KW-0963">Cytoplasm</keyword>
<dbReference type="EMBL" id="DVLL01000021">
    <property type="protein sequence ID" value="HIT59307.1"/>
    <property type="molecule type" value="Genomic_DNA"/>
</dbReference>
<dbReference type="EC" id="3.1.11.6" evidence="6"/>
<evidence type="ECO:0000256" key="6">
    <source>
        <dbReference type="NCBIfam" id="TIGR01280"/>
    </source>
</evidence>
<evidence type="ECO:0000256" key="4">
    <source>
        <dbReference type="ARBA" id="ARBA00022801"/>
    </source>
</evidence>
<evidence type="ECO:0000256" key="2">
    <source>
        <dbReference type="ARBA" id="ARBA00022490"/>
    </source>
</evidence>
<comment type="similarity">
    <text evidence="1">Belongs to the XseB family.</text>
</comment>
<dbReference type="SUPFAM" id="SSF116842">
    <property type="entry name" value="XseB-like"/>
    <property type="match status" value="1"/>
</dbReference>
<dbReference type="InterPro" id="IPR037004">
    <property type="entry name" value="Exonuc_VII_ssu_sf"/>
</dbReference>
<protein>
    <recommendedName>
        <fullName evidence="6">Exodeoxyribonuclease VII small subunit</fullName>
        <ecNumber evidence="6">3.1.11.6</ecNumber>
    </recommendedName>
</protein>
<comment type="caution">
    <text evidence="7">The sequence shown here is derived from an EMBL/GenBank/DDBJ whole genome shotgun (WGS) entry which is preliminary data.</text>
</comment>